<dbReference type="eggNOG" id="ENOG502S8N7">
    <property type="taxonomic scope" value="Eukaryota"/>
</dbReference>
<dbReference type="EMBL" id="KB446538">
    <property type="protein sequence ID" value="EME45213.1"/>
    <property type="molecule type" value="Genomic_DNA"/>
</dbReference>
<sequence>MPYSCLPTYPLILFGIIEPALLIWAYTTGMRDPVRFFSDQAPNHTLAPTCFNPQAEALTLQMLNVLLLLAPMALVCCWNINTPTTKWYLMSVAVADLGHVYATYRGVGRAYFITPAGWNNLVWGNVGVSAFLHVNRLMTLIGVFG</sequence>
<reference evidence="4" key="1">
    <citation type="journal article" date="2012" name="PLoS Genet.">
        <title>The genomes of the fungal plant pathogens Cladosporium fulvum and Dothistroma septosporum reveal adaptation to different hosts and lifestyles but also signatures of common ancestry.</title>
        <authorList>
            <person name="de Wit P.J.G.M."/>
            <person name="van der Burgt A."/>
            <person name="Oekmen B."/>
            <person name="Stergiopoulos I."/>
            <person name="Abd-Elsalam K.A."/>
            <person name="Aerts A.L."/>
            <person name="Bahkali A.H."/>
            <person name="Beenen H.G."/>
            <person name="Chettri P."/>
            <person name="Cox M.P."/>
            <person name="Datema E."/>
            <person name="de Vries R.P."/>
            <person name="Dhillon B."/>
            <person name="Ganley A.R."/>
            <person name="Griffiths S.A."/>
            <person name="Guo Y."/>
            <person name="Hamelin R.C."/>
            <person name="Henrissat B."/>
            <person name="Kabir M.S."/>
            <person name="Jashni M.K."/>
            <person name="Kema G."/>
            <person name="Klaubauf S."/>
            <person name="Lapidus A."/>
            <person name="Levasseur A."/>
            <person name="Lindquist E."/>
            <person name="Mehrabi R."/>
            <person name="Ohm R.A."/>
            <person name="Owen T.J."/>
            <person name="Salamov A."/>
            <person name="Schwelm A."/>
            <person name="Schijlen E."/>
            <person name="Sun H."/>
            <person name="van den Burg H.A."/>
            <person name="van Ham R.C.H.J."/>
            <person name="Zhang S."/>
            <person name="Goodwin S.B."/>
            <person name="Grigoriev I.V."/>
            <person name="Collemare J."/>
            <person name="Bradshaw R.E."/>
        </authorList>
    </citation>
    <scope>NUCLEOTIDE SEQUENCE [LARGE SCALE GENOMIC DNA]</scope>
    <source>
        <strain evidence="4">NZE10 / CBS 128990</strain>
    </source>
</reference>
<feature type="non-terminal residue" evidence="3">
    <location>
        <position position="145"/>
    </location>
</feature>
<name>N1PQI7_DOTSN</name>
<reference evidence="3 4" key="2">
    <citation type="journal article" date="2012" name="PLoS Pathog.">
        <title>Diverse lifestyles and strategies of plant pathogenesis encoded in the genomes of eighteen Dothideomycetes fungi.</title>
        <authorList>
            <person name="Ohm R.A."/>
            <person name="Feau N."/>
            <person name="Henrissat B."/>
            <person name="Schoch C.L."/>
            <person name="Horwitz B.A."/>
            <person name="Barry K.W."/>
            <person name="Condon B.J."/>
            <person name="Copeland A.C."/>
            <person name="Dhillon B."/>
            <person name="Glaser F."/>
            <person name="Hesse C.N."/>
            <person name="Kosti I."/>
            <person name="LaButti K."/>
            <person name="Lindquist E.A."/>
            <person name="Lucas S."/>
            <person name="Salamov A.A."/>
            <person name="Bradshaw R.E."/>
            <person name="Ciuffetti L."/>
            <person name="Hamelin R.C."/>
            <person name="Kema G.H.J."/>
            <person name="Lawrence C."/>
            <person name="Scott J.A."/>
            <person name="Spatafora J.W."/>
            <person name="Turgeon B.G."/>
            <person name="de Wit P.J.G.M."/>
            <person name="Zhong S."/>
            <person name="Goodwin S.B."/>
            <person name="Grigoriev I.V."/>
        </authorList>
    </citation>
    <scope>NUCLEOTIDE SEQUENCE [LARGE SCALE GENOMIC DNA]</scope>
    <source>
        <strain evidence="4">NZE10 / CBS 128990</strain>
    </source>
</reference>
<keyword evidence="1" id="KW-0472">Membrane</keyword>
<dbReference type="Proteomes" id="UP000016933">
    <property type="component" value="Unassembled WGS sequence"/>
</dbReference>
<dbReference type="HOGENOM" id="CLU_112091_3_1_1"/>
<keyword evidence="4" id="KW-1185">Reference proteome</keyword>
<feature type="transmembrane region" description="Helical" evidence="1">
    <location>
        <begin position="6"/>
        <end position="26"/>
    </location>
</feature>
<dbReference type="STRING" id="675120.N1PQI7"/>
<keyword evidence="1" id="KW-0812">Transmembrane</keyword>
<protein>
    <recommendedName>
        <fullName evidence="2">DUF7704 domain-containing protein</fullName>
    </recommendedName>
</protein>
<keyword evidence="1" id="KW-1133">Transmembrane helix</keyword>
<evidence type="ECO:0000313" key="3">
    <source>
        <dbReference type="EMBL" id="EME45213.1"/>
    </source>
</evidence>
<dbReference type="OrthoDB" id="2937326at2759"/>
<feature type="domain" description="DUF7704" evidence="2">
    <location>
        <begin position="4"/>
        <end position="145"/>
    </location>
</feature>
<evidence type="ECO:0000259" key="2">
    <source>
        <dbReference type="Pfam" id="PF24803"/>
    </source>
</evidence>
<accession>N1PQI7</accession>
<dbReference type="PANTHER" id="PTHR37019">
    <property type="entry name" value="CHROMOSOME 1, WHOLE GENOME SHOTGUN SEQUENCE"/>
    <property type="match status" value="1"/>
</dbReference>
<dbReference type="Pfam" id="PF24803">
    <property type="entry name" value="DUF7704"/>
    <property type="match status" value="1"/>
</dbReference>
<dbReference type="AlphaFoldDB" id="N1PQI7"/>
<evidence type="ECO:0000256" key="1">
    <source>
        <dbReference type="SAM" id="Phobius"/>
    </source>
</evidence>
<feature type="transmembrane region" description="Helical" evidence="1">
    <location>
        <begin position="62"/>
        <end position="81"/>
    </location>
</feature>
<dbReference type="OMA" id="WNDMVWG"/>
<gene>
    <name evidence="3" type="ORF">DOTSEDRAFT_112227</name>
</gene>
<dbReference type="InterPro" id="IPR056121">
    <property type="entry name" value="DUF7704"/>
</dbReference>
<proteinExistence type="predicted"/>
<organism evidence="3 4">
    <name type="scientific">Dothistroma septosporum (strain NZE10 / CBS 128990)</name>
    <name type="common">Red band needle blight fungus</name>
    <name type="synonym">Mycosphaerella pini</name>
    <dbReference type="NCBI Taxonomy" id="675120"/>
    <lineage>
        <taxon>Eukaryota</taxon>
        <taxon>Fungi</taxon>
        <taxon>Dikarya</taxon>
        <taxon>Ascomycota</taxon>
        <taxon>Pezizomycotina</taxon>
        <taxon>Dothideomycetes</taxon>
        <taxon>Dothideomycetidae</taxon>
        <taxon>Mycosphaerellales</taxon>
        <taxon>Mycosphaerellaceae</taxon>
        <taxon>Dothistroma</taxon>
    </lineage>
</organism>
<evidence type="ECO:0000313" key="4">
    <source>
        <dbReference type="Proteomes" id="UP000016933"/>
    </source>
</evidence>
<dbReference type="PANTHER" id="PTHR37019:SF2">
    <property type="entry name" value="EXPERA DOMAIN-CONTAINING PROTEIN"/>
    <property type="match status" value="1"/>
</dbReference>